<gene>
    <name evidence="1" type="ORF">NYPRO_LOCUS27100</name>
</gene>
<sequence>MLRKYIHSAVSSCYGGNVHPKQQDGIQLFTRGPHSASQHQAAIALKCVCEHLWFTSIYFVHLLARCVLSLWREEGVEGWGNWVMFCTGRFSWSLIFCYLFCGAKLLEPPGLPEEEFLKGRVRGYQWKRYPSYCLSLTFLPEFSILPQNLFFSLSTQIYSTPTGHTYLWGPLWQSWTEVIILQEILKLRG</sequence>
<keyword evidence="2" id="KW-1185">Reference proteome</keyword>
<evidence type="ECO:0000313" key="1">
    <source>
        <dbReference type="EMBL" id="CAD7694308.1"/>
    </source>
</evidence>
<protein>
    <submittedName>
        <fullName evidence="1">(raccoon dog) hypothetical protein</fullName>
    </submittedName>
</protein>
<dbReference type="Proteomes" id="UP000645828">
    <property type="component" value="Unassembled WGS sequence"/>
</dbReference>
<dbReference type="AlphaFoldDB" id="A0A812A122"/>
<accession>A0A812A122</accession>
<comment type="caution">
    <text evidence="1">The sequence shown here is derived from an EMBL/GenBank/DDBJ whole genome shotgun (WGS) entry which is preliminary data.</text>
</comment>
<reference evidence="1" key="1">
    <citation type="submission" date="2020-12" db="EMBL/GenBank/DDBJ databases">
        <authorList>
            <consortium name="Molecular Ecology Group"/>
        </authorList>
    </citation>
    <scope>NUCLEOTIDE SEQUENCE</scope>
    <source>
        <strain evidence="1">TBG_1078</strain>
    </source>
</reference>
<proteinExistence type="predicted"/>
<name>A0A812A122_NYCPR</name>
<organism evidence="1 2">
    <name type="scientific">Nyctereutes procyonoides</name>
    <name type="common">Raccoon dog</name>
    <name type="synonym">Canis procyonoides</name>
    <dbReference type="NCBI Taxonomy" id="34880"/>
    <lineage>
        <taxon>Eukaryota</taxon>
        <taxon>Metazoa</taxon>
        <taxon>Chordata</taxon>
        <taxon>Craniata</taxon>
        <taxon>Vertebrata</taxon>
        <taxon>Euteleostomi</taxon>
        <taxon>Mammalia</taxon>
        <taxon>Eutheria</taxon>
        <taxon>Laurasiatheria</taxon>
        <taxon>Carnivora</taxon>
        <taxon>Caniformia</taxon>
        <taxon>Canidae</taxon>
        <taxon>Nyctereutes</taxon>
    </lineage>
</organism>
<dbReference type="EMBL" id="CAJHUB010000789">
    <property type="protein sequence ID" value="CAD7694308.1"/>
    <property type="molecule type" value="Genomic_DNA"/>
</dbReference>
<evidence type="ECO:0000313" key="2">
    <source>
        <dbReference type="Proteomes" id="UP000645828"/>
    </source>
</evidence>